<evidence type="ECO:0000313" key="2">
    <source>
        <dbReference type="Proteomes" id="UP001347796"/>
    </source>
</evidence>
<protein>
    <submittedName>
        <fullName evidence="1">Uncharacterized protein</fullName>
    </submittedName>
</protein>
<comment type="caution">
    <text evidence="1">The sequence shown here is derived from an EMBL/GenBank/DDBJ whole genome shotgun (WGS) entry which is preliminary data.</text>
</comment>
<evidence type="ECO:0000313" key="1">
    <source>
        <dbReference type="EMBL" id="KAK6169098.1"/>
    </source>
</evidence>
<dbReference type="Proteomes" id="UP001347796">
    <property type="component" value="Unassembled WGS sequence"/>
</dbReference>
<organism evidence="1 2">
    <name type="scientific">Patella caerulea</name>
    <name type="common">Rayed Mediterranean limpet</name>
    <dbReference type="NCBI Taxonomy" id="87958"/>
    <lineage>
        <taxon>Eukaryota</taxon>
        <taxon>Metazoa</taxon>
        <taxon>Spiralia</taxon>
        <taxon>Lophotrochozoa</taxon>
        <taxon>Mollusca</taxon>
        <taxon>Gastropoda</taxon>
        <taxon>Patellogastropoda</taxon>
        <taxon>Patelloidea</taxon>
        <taxon>Patellidae</taxon>
        <taxon>Patella</taxon>
    </lineage>
</organism>
<proteinExistence type="predicted"/>
<accession>A0AAN8J156</accession>
<sequence>MRSSFRFPERISVVQLGQDKQVRIGGEEVSTDSHLLFQRLLAAGKAHKDEHDIDHLLQYVLSAHPTTLFNDCVMVREAIKLQLADTIGQMCPSFEQTNKEATFTVFDGGSLLHRIQWKNETSFDTICKLYANLVKQLSSMDTGMDFN</sequence>
<gene>
    <name evidence="1" type="ORF">SNE40_020216</name>
</gene>
<reference evidence="1 2" key="1">
    <citation type="submission" date="2024-01" db="EMBL/GenBank/DDBJ databases">
        <title>The genome of the rayed Mediterranean limpet Patella caerulea (Linnaeus, 1758).</title>
        <authorList>
            <person name="Anh-Thu Weber A."/>
            <person name="Halstead-Nussloch G."/>
        </authorList>
    </citation>
    <scope>NUCLEOTIDE SEQUENCE [LARGE SCALE GENOMIC DNA]</scope>
    <source>
        <strain evidence="1">AATW-2023a</strain>
        <tissue evidence="1">Whole specimen</tissue>
    </source>
</reference>
<dbReference type="EMBL" id="JAZGQO010000015">
    <property type="protein sequence ID" value="KAK6169098.1"/>
    <property type="molecule type" value="Genomic_DNA"/>
</dbReference>
<keyword evidence="2" id="KW-1185">Reference proteome</keyword>
<name>A0AAN8J156_PATCE</name>
<dbReference type="AlphaFoldDB" id="A0AAN8J156"/>